<dbReference type="GO" id="GO:0051301">
    <property type="term" value="P:cell division"/>
    <property type="evidence" value="ECO:0007669"/>
    <property type="project" value="UniProtKB-KW"/>
</dbReference>
<feature type="domain" description="ABC3 transporter permease C-terminal" evidence="14">
    <location>
        <begin position="178"/>
        <end position="300"/>
    </location>
</feature>
<dbReference type="PIRSF" id="PIRSF003097">
    <property type="entry name" value="FtsX"/>
    <property type="match status" value="1"/>
</dbReference>
<keyword evidence="8 13" id="KW-0812">Transmembrane</keyword>
<dbReference type="PANTHER" id="PTHR47755:SF1">
    <property type="entry name" value="CELL DIVISION PROTEIN FTSX"/>
    <property type="match status" value="1"/>
</dbReference>
<feature type="transmembrane region" description="Helical" evidence="13">
    <location>
        <begin position="222"/>
        <end position="245"/>
    </location>
</feature>
<feature type="domain" description="FtsX extracellular" evidence="15">
    <location>
        <begin position="57"/>
        <end position="156"/>
    </location>
</feature>
<evidence type="ECO:0000256" key="6">
    <source>
        <dbReference type="ARBA" id="ARBA00022475"/>
    </source>
</evidence>
<dbReference type="Pfam" id="PF02687">
    <property type="entry name" value="FtsX"/>
    <property type="match status" value="1"/>
</dbReference>
<keyword evidence="10 12" id="KW-0472">Membrane</keyword>
<dbReference type="PANTHER" id="PTHR47755">
    <property type="entry name" value="CELL DIVISION PROTEIN FTSX"/>
    <property type="match status" value="1"/>
</dbReference>
<gene>
    <name evidence="16" type="ORF">SAMN05443575_3652</name>
</gene>
<keyword evidence="11 12" id="KW-0131">Cell cycle</keyword>
<organism evidence="16 17">
    <name type="scientific">Jatrophihabitans endophyticus</name>
    <dbReference type="NCBI Taxonomy" id="1206085"/>
    <lineage>
        <taxon>Bacteria</taxon>
        <taxon>Bacillati</taxon>
        <taxon>Actinomycetota</taxon>
        <taxon>Actinomycetes</taxon>
        <taxon>Jatrophihabitantales</taxon>
        <taxon>Jatrophihabitantaceae</taxon>
        <taxon>Jatrophihabitans</taxon>
    </lineage>
</organism>
<dbReference type="Gene3D" id="3.30.70.3040">
    <property type="match status" value="1"/>
</dbReference>
<evidence type="ECO:0000259" key="15">
    <source>
        <dbReference type="Pfam" id="PF18075"/>
    </source>
</evidence>
<accession>A0A1M5RUA4</accession>
<evidence type="ECO:0000256" key="9">
    <source>
        <dbReference type="ARBA" id="ARBA00022989"/>
    </source>
</evidence>
<evidence type="ECO:0000256" key="1">
    <source>
        <dbReference type="ARBA" id="ARBA00003552"/>
    </source>
</evidence>
<dbReference type="Proteomes" id="UP000186132">
    <property type="component" value="Unassembled WGS sequence"/>
</dbReference>
<sequence>MRANFVLTGVWDGIRRNLSMTIALILNTVILLTFVATAILANREIDRFSEAYEGKLNISVYVCGKFSPAPCTGVTTRAETDALQRKLESYPSVTSVKYVSEATQFERARATAPERGRQFLQQGTFPASFTVKLKDVEKEYSAFARTFAQQPNVSDVSNPIGAIRTLLDIIDSLRTASIVVAAVVLVASILLIANTIQVAAAQRKNETSIMRLVGASRWMTELPFILETVFATFIGGLASLGMVALGKYFLLNRVFAGQVESGVIPDLDANDLLVATGFSVIGGVVLAALTAFATLRLYVKL</sequence>
<dbReference type="GO" id="GO:0005886">
    <property type="term" value="C:plasma membrane"/>
    <property type="evidence" value="ECO:0007669"/>
    <property type="project" value="UniProtKB-SubCell"/>
</dbReference>
<dbReference type="InterPro" id="IPR003838">
    <property type="entry name" value="ABC3_permease_C"/>
</dbReference>
<dbReference type="Pfam" id="PF18075">
    <property type="entry name" value="FtsX_ECD"/>
    <property type="match status" value="1"/>
</dbReference>
<evidence type="ECO:0000313" key="17">
    <source>
        <dbReference type="Proteomes" id="UP000186132"/>
    </source>
</evidence>
<keyword evidence="6 12" id="KW-1003">Cell membrane</keyword>
<feature type="transmembrane region" description="Helical" evidence="13">
    <location>
        <begin position="272"/>
        <end position="299"/>
    </location>
</feature>
<dbReference type="OrthoDB" id="9812531at2"/>
<comment type="similarity">
    <text evidence="3 12">Belongs to the ABC-4 integral membrane protein family. FtsX subfamily.</text>
</comment>
<dbReference type="NCBIfam" id="NF038346">
    <property type="entry name" value="FtsX_actino"/>
    <property type="match status" value="1"/>
</dbReference>
<keyword evidence="17" id="KW-1185">Reference proteome</keyword>
<evidence type="ECO:0000256" key="3">
    <source>
        <dbReference type="ARBA" id="ARBA00007379"/>
    </source>
</evidence>
<protein>
    <recommendedName>
        <fullName evidence="5 12">Cell division protein FtsX</fullName>
    </recommendedName>
</protein>
<proteinExistence type="inferred from homology"/>
<evidence type="ECO:0000256" key="8">
    <source>
        <dbReference type="ARBA" id="ARBA00022692"/>
    </source>
</evidence>
<evidence type="ECO:0000256" key="4">
    <source>
        <dbReference type="ARBA" id="ARBA00011160"/>
    </source>
</evidence>
<name>A0A1M5RUA4_9ACTN</name>
<dbReference type="InterPro" id="IPR040690">
    <property type="entry name" value="FtsX_ECD"/>
</dbReference>
<comment type="function">
    <text evidence="1">Part of the ABC transporter FtsEX involved in cellular division.</text>
</comment>
<dbReference type="InterPro" id="IPR004513">
    <property type="entry name" value="FtsX"/>
</dbReference>
<keyword evidence="9 13" id="KW-1133">Transmembrane helix</keyword>
<dbReference type="STRING" id="1206085.SAMN05443575_3652"/>
<feature type="transmembrane region" description="Helical" evidence="13">
    <location>
        <begin position="21"/>
        <end position="41"/>
    </location>
</feature>
<comment type="subcellular location">
    <subcellularLocation>
        <location evidence="2">Cell membrane</location>
        <topology evidence="2">Multi-pass membrane protein</topology>
    </subcellularLocation>
</comment>
<keyword evidence="7 12" id="KW-0132">Cell division</keyword>
<reference evidence="17" key="1">
    <citation type="submission" date="2016-11" db="EMBL/GenBank/DDBJ databases">
        <authorList>
            <person name="Varghese N."/>
            <person name="Submissions S."/>
        </authorList>
    </citation>
    <scope>NUCLEOTIDE SEQUENCE [LARGE SCALE GENOMIC DNA]</scope>
    <source>
        <strain evidence="17">DSM 45627</strain>
    </source>
</reference>
<dbReference type="AlphaFoldDB" id="A0A1M5RUA4"/>
<evidence type="ECO:0000259" key="14">
    <source>
        <dbReference type="Pfam" id="PF02687"/>
    </source>
</evidence>
<evidence type="ECO:0000256" key="11">
    <source>
        <dbReference type="ARBA" id="ARBA00023306"/>
    </source>
</evidence>
<evidence type="ECO:0000256" key="5">
    <source>
        <dbReference type="ARBA" id="ARBA00021907"/>
    </source>
</evidence>
<dbReference type="EMBL" id="FQVU01000005">
    <property type="protein sequence ID" value="SHH29902.1"/>
    <property type="molecule type" value="Genomic_DNA"/>
</dbReference>
<evidence type="ECO:0000256" key="10">
    <source>
        <dbReference type="ARBA" id="ARBA00023136"/>
    </source>
</evidence>
<evidence type="ECO:0000313" key="16">
    <source>
        <dbReference type="EMBL" id="SHH29902.1"/>
    </source>
</evidence>
<dbReference type="InterPro" id="IPR047929">
    <property type="entry name" value="FtsX_actino"/>
</dbReference>
<feature type="transmembrane region" description="Helical" evidence="13">
    <location>
        <begin position="176"/>
        <end position="201"/>
    </location>
</feature>
<comment type="subunit">
    <text evidence="4">Forms a membrane-associated complex with FtsE.</text>
</comment>
<evidence type="ECO:0000256" key="13">
    <source>
        <dbReference type="SAM" id="Phobius"/>
    </source>
</evidence>
<dbReference type="RefSeq" id="WP_073391821.1">
    <property type="nucleotide sequence ID" value="NZ_FQVU01000005.1"/>
</dbReference>
<evidence type="ECO:0000256" key="7">
    <source>
        <dbReference type="ARBA" id="ARBA00022618"/>
    </source>
</evidence>
<evidence type="ECO:0000256" key="2">
    <source>
        <dbReference type="ARBA" id="ARBA00004651"/>
    </source>
</evidence>
<evidence type="ECO:0000256" key="12">
    <source>
        <dbReference type="PIRNR" id="PIRNR003097"/>
    </source>
</evidence>